<gene>
    <name evidence="2" type="ORF">SAMN04487949_0108</name>
</gene>
<protein>
    <submittedName>
        <fullName evidence="2">Uncharacterized protein</fullName>
    </submittedName>
</protein>
<reference evidence="3" key="1">
    <citation type="submission" date="2016-10" db="EMBL/GenBank/DDBJ databases">
        <authorList>
            <person name="Varghese N."/>
            <person name="Submissions S."/>
        </authorList>
    </citation>
    <scope>NUCLEOTIDE SEQUENCE [LARGE SCALE GENOMIC DNA]</scope>
    <source>
        <strain evidence="3">CGMCC 1.10119</strain>
    </source>
</reference>
<evidence type="ECO:0000313" key="2">
    <source>
        <dbReference type="EMBL" id="SDL89973.1"/>
    </source>
</evidence>
<keyword evidence="1" id="KW-1133">Transmembrane helix</keyword>
<dbReference type="EMBL" id="FNHL01000001">
    <property type="protein sequence ID" value="SDL89973.1"/>
    <property type="molecule type" value="Genomic_DNA"/>
</dbReference>
<feature type="transmembrane region" description="Helical" evidence="1">
    <location>
        <begin position="30"/>
        <end position="51"/>
    </location>
</feature>
<dbReference type="Proteomes" id="UP000199451">
    <property type="component" value="Unassembled WGS sequence"/>
</dbReference>
<name>A0A1G9NUI8_9EURY</name>
<keyword evidence="1" id="KW-0812">Transmembrane</keyword>
<dbReference type="AlphaFoldDB" id="A0A1G9NUI8"/>
<sequence>MPSSDLSDDELRDIVREESQRAVRSELKSYGYGVVGLVVGFVGLPLVLGAVFTGNSVLVGVAVLAVAVLTAFLLW</sequence>
<dbReference type="RefSeq" id="WP_089693028.1">
    <property type="nucleotide sequence ID" value="NZ_FNHL01000001.1"/>
</dbReference>
<evidence type="ECO:0000256" key="1">
    <source>
        <dbReference type="SAM" id="Phobius"/>
    </source>
</evidence>
<feature type="transmembrane region" description="Helical" evidence="1">
    <location>
        <begin position="57"/>
        <end position="74"/>
    </location>
</feature>
<keyword evidence="3" id="KW-1185">Reference proteome</keyword>
<evidence type="ECO:0000313" key="3">
    <source>
        <dbReference type="Proteomes" id="UP000199451"/>
    </source>
</evidence>
<accession>A0A1G9NUI8</accession>
<dbReference type="STRING" id="660521.SAMN04487949_0108"/>
<proteinExistence type="predicted"/>
<keyword evidence="1" id="KW-0472">Membrane</keyword>
<organism evidence="2 3">
    <name type="scientific">Halogranum gelatinilyticum</name>
    <dbReference type="NCBI Taxonomy" id="660521"/>
    <lineage>
        <taxon>Archaea</taxon>
        <taxon>Methanobacteriati</taxon>
        <taxon>Methanobacteriota</taxon>
        <taxon>Stenosarchaea group</taxon>
        <taxon>Halobacteria</taxon>
        <taxon>Halobacteriales</taxon>
        <taxon>Haloferacaceae</taxon>
    </lineage>
</organism>